<feature type="compositionally biased region" description="Basic and acidic residues" evidence="1">
    <location>
        <begin position="834"/>
        <end position="875"/>
    </location>
</feature>
<keyword evidence="4" id="KW-1185">Reference proteome</keyword>
<evidence type="ECO:0000313" key="4">
    <source>
        <dbReference type="Proteomes" id="UP000824540"/>
    </source>
</evidence>
<name>A0A8T2MLM3_9TELE</name>
<dbReference type="GO" id="GO:0016579">
    <property type="term" value="P:protein deubiquitination"/>
    <property type="evidence" value="ECO:0007669"/>
    <property type="project" value="InterPro"/>
</dbReference>
<dbReference type="PANTHER" id="PTHR24006:SF727">
    <property type="entry name" value="UBIQUITIN CARBOXYL-TERMINAL HYDROLASE 42"/>
    <property type="match status" value="1"/>
</dbReference>
<evidence type="ECO:0000256" key="1">
    <source>
        <dbReference type="SAM" id="MobiDB-lite"/>
    </source>
</evidence>
<dbReference type="GO" id="GO:0004843">
    <property type="term" value="F:cysteine-type deubiquitinase activity"/>
    <property type="evidence" value="ECO:0007669"/>
    <property type="project" value="InterPro"/>
</dbReference>
<evidence type="ECO:0000313" key="3">
    <source>
        <dbReference type="EMBL" id="KAG9329094.1"/>
    </source>
</evidence>
<feature type="compositionally biased region" description="Basic residues" evidence="1">
    <location>
        <begin position="907"/>
        <end position="931"/>
    </location>
</feature>
<feature type="compositionally biased region" description="Pro residues" evidence="1">
    <location>
        <begin position="404"/>
        <end position="427"/>
    </location>
</feature>
<feature type="compositionally biased region" description="Low complexity" evidence="1">
    <location>
        <begin position="511"/>
        <end position="537"/>
    </location>
</feature>
<dbReference type="PROSITE" id="PS00972">
    <property type="entry name" value="USP_1"/>
    <property type="match status" value="1"/>
</dbReference>
<dbReference type="PROSITE" id="PS50235">
    <property type="entry name" value="USP_3"/>
    <property type="match status" value="1"/>
</dbReference>
<reference evidence="3" key="1">
    <citation type="thesis" date="2021" institute="BYU ScholarsArchive" country="Provo, UT, USA">
        <title>Applications of and Algorithms for Genome Assembly and Genomic Analyses with an Emphasis on Marine Teleosts.</title>
        <authorList>
            <person name="Pickett B.D."/>
        </authorList>
    </citation>
    <scope>NUCLEOTIDE SEQUENCE</scope>
    <source>
        <strain evidence="3">HI-2016</strain>
    </source>
</reference>
<feature type="compositionally biased region" description="Polar residues" evidence="1">
    <location>
        <begin position="1198"/>
        <end position="1214"/>
    </location>
</feature>
<dbReference type="OrthoDB" id="420187at2759"/>
<feature type="compositionally biased region" description="Low complexity" evidence="1">
    <location>
        <begin position="454"/>
        <end position="467"/>
    </location>
</feature>
<protein>
    <recommendedName>
        <fullName evidence="2">USP domain-containing protein</fullName>
    </recommendedName>
</protein>
<feature type="compositionally biased region" description="Polar residues" evidence="1">
    <location>
        <begin position="803"/>
        <end position="812"/>
    </location>
</feature>
<dbReference type="SUPFAM" id="SSF54001">
    <property type="entry name" value="Cysteine proteinases"/>
    <property type="match status" value="2"/>
</dbReference>
<sequence length="1316" mass="146036">MTSGDGIAVPQKVLFPAERLNLKWNQVHRVGAGLQNLGNTCFLNSALQCLTYTPPLANYLLSREHSKTCTEPGFCMMCTMQNHITQVFANSGNVIKPIGVLNELKRIATHFRFGSQEDAHEFLRYTVDAMQKACLSGNKLDRHTQATTLIHQVFGGYLRSRVKCLNCKAVSDTYDPYLDVALEIKTAQNITKALEQFVKPEQLDGENAYKCTKCRKMVPASKRFTIHRTSNVLTLSLNRFANYNGAKIAKNNRGILSFGQLVVPLTQRHVYRAAVCLERAPRLHSATPAHPGSVAAECCAKPTPAVGVCERMQDVRYPEYLDMRPFMSQPHGEPLVYLLYAVLVHSGFSCHAGHYYCFIKASNGQWYEMNDASVSISDVRSVLNQQAYVLFYIRSEERLGLQPCPPHTRPVLPRPILSPRPAAPRPAAPRHATTGFIGPQLPAHMSKKPPHINGNGSLKELSSGSSLPQITSRPTGIPEPAKRQKLSFPIGQGKARPVQAQPALQSGPSCSQPSTSHLQPSSSASSSSSSSSSSKSTSETRAATVSRPDALPAPRPPRVNGTPPNRCATFLVPYGQESSEESDQEGSALENGLTKPRLPATVNGKNGGSVTSYSPTPRPQPLPRANGSSAPETCVQEGRPGPVRCTPKPSQNGLHAPNGLKHTEQASPDVFGSGSAQTAASSAASAAMETLLRTHPSAVTRPSKELSSAAPHPPLLGGPPLDQSSASNDTLRHSPAPDRPPSTQDSRAKPHLHSLNPHAPHAAVSCEPGAQSLLEASARQESAGTETRARPPCAPHGAASAESLRSSTTASRENVLYGPELPPERPDPLTAAPRLKEPEEDSRSTWESDGRVPGRDGQPELREGKSSTEKQRYPSRDSLPLSPARDRGRTPSRHRPHRERDRSRDRPAHKRQREHRSHRDRSHSRDRRHHRDRDTERRWDRHTHWHRDDRHRSRESRDRRHHYREEHHSRRRWTEDGRGRGRHSQDGSHNRHHSPPPSASTPPNRDRHRGDSDRRQHLWDRQSEEHRARKHKKSKKKKKTRDKDREYWAQDPSISDKSLDNSSWKHKKKRGHDEMDREKSPRESEGDWVSHKRLCREREEPRHTENGLSHRAAHLHDHTGDKPLEIWSRNEQQSGAAILSCESLPSGQHQQPVRPHSLSSPSHATCVPSPTRAAGAVTNTCFPSSGRLHSRPAEAAVHTQTGKSDHGNGSQATTARPHPERRQLIGWWEETVAQRRSYLIDLIHSSFSSGVGADILYTTWLPSTTRPSASVLQALITWPFHMTYWFPGLLDFSDTQVFQGDDPARLLVLWEAVGGA</sequence>
<organism evidence="3 4">
    <name type="scientific">Albula glossodonta</name>
    <name type="common">roundjaw bonefish</name>
    <dbReference type="NCBI Taxonomy" id="121402"/>
    <lineage>
        <taxon>Eukaryota</taxon>
        <taxon>Metazoa</taxon>
        <taxon>Chordata</taxon>
        <taxon>Craniata</taxon>
        <taxon>Vertebrata</taxon>
        <taxon>Euteleostomi</taxon>
        <taxon>Actinopterygii</taxon>
        <taxon>Neopterygii</taxon>
        <taxon>Teleostei</taxon>
        <taxon>Albuliformes</taxon>
        <taxon>Albulidae</taxon>
        <taxon>Albula</taxon>
    </lineage>
</organism>
<dbReference type="EMBL" id="JAFBMS010001482">
    <property type="protein sequence ID" value="KAG9329094.1"/>
    <property type="molecule type" value="Genomic_DNA"/>
</dbReference>
<feature type="compositionally biased region" description="Low complexity" evidence="1">
    <location>
        <begin position="673"/>
        <end position="682"/>
    </location>
</feature>
<dbReference type="Gene3D" id="3.90.70.10">
    <property type="entry name" value="Cysteine proteinases"/>
    <property type="match status" value="2"/>
</dbReference>
<feature type="region of interest" description="Disordered" evidence="1">
    <location>
        <begin position="404"/>
        <end position="682"/>
    </location>
</feature>
<dbReference type="InterPro" id="IPR038765">
    <property type="entry name" value="Papain-like_cys_pep_sf"/>
</dbReference>
<comment type="caution">
    <text evidence="3">The sequence shown here is derived from an EMBL/GenBank/DDBJ whole genome shotgun (WGS) entry which is preliminary data.</text>
</comment>
<dbReference type="PANTHER" id="PTHR24006">
    <property type="entry name" value="UBIQUITIN CARBOXYL-TERMINAL HYDROLASE"/>
    <property type="match status" value="1"/>
</dbReference>
<proteinExistence type="predicted"/>
<dbReference type="GO" id="GO:0042981">
    <property type="term" value="P:regulation of apoptotic process"/>
    <property type="evidence" value="ECO:0007669"/>
    <property type="project" value="TreeGrafter"/>
</dbReference>
<accession>A0A8T2MLM3</accession>
<dbReference type="FunFam" id="3.90.70.10:FF:000119">
    <property type="entry name" value="Ubiquitin specific peptidase 36"/>
    <property type="match status" value="1"/>
</dbReference>
<feature type="region of interest" description="Disordered" evidence="1">
    <location>
        <begin position="1097"/>
        <end position="1116"/>
    </location>
</feature>
<feature type="compositionally biased region" description="Basic and acidic residues" evidence="1">
    <location>
        <begin position="1004"/>
        <end position="1027"/>
    </location>
</feature>
<dbReference type="CDD" id="cd02661">
    <property type="entry name" value="Peptidase_C19E"/>
    <property type="match status" value="1"/>
</dbReference>
<evidence type="ECO:0000259" key="2">
    <source>
        <dbReference type="PROSITE" id="PS50235"/>
    </source>
</evidence>
<feature type="compositionally biased region" description="Basic and acidic residues" evidence="1">
    <location>
        <begin position="1071"/>
        <end position="1089"/>
    </location>
</feature>
<dbReference type="InterPro" id="IPR018200">
    <property type="entry name" value="USP_CS"/>
</dbReference>
<dbReference type="InterPro" id="IPR050164">
    <property type="entry name" value="Peptidase_C19"/>
</dbReference>
<feature type="region of interest" description="Disordered" evidence="1">
    <location>
        <begin position="1145"/>
        <end position="1171"/>
    </location>
</feature>
<feature type="compositionally biased region" description="Polar residues" evidence="1">
    <location>
        <begin position="1145"/>
        <end position="1163"/>
    </location>
</feature>
<gene>
    <name evidence="3" type="ORF">JZ751_007666</name>
</gene>
<feature type="compositionally biased region" description="Basic residues" evidence="1">
    <location>
        <begin position="1028"/>
        <end position="1040"/>
    </location>
</feature>
<dbReference type="Pfam" id="PF00443">
    <property type="entry name" value="UCH"/>
    <property type="match status" value="2"/>
</dbReference>
<dbReference type="Proteomes" id="UP000824540">
    <property type="component" value="Unassembled WGS sequence"/>
</dbReference>
<dbReference type="GO" id="GO:0005829">
    <property type="term" value="C:cytosol"/>
    <property type="evidence" value="ECO:0007669"/>
    <property type="project" value="TreeGrafter"/>
</dbReference>
<dbReference type="PROSITE" id="PS00973">
    <property type="entry name" value="USP_2"/>
    <property type="match status" value="1"/>
</dbReference>
<feature type="region of interest" description="Disordered" evidence="1">
    <location>
        <begin position="696"/>
        <end position="1089"/>
    </location>
</feature>
<feature type="compositionally biased region" description="Basic and acidic residues" evidence="1">
    <location>
        <begin position="946"/>
        <end position="989"/>
    </location>
</feature>
<dbReference type="InterPro" id="IPR001394">
    <property type="entry name" value="Peptidase_C19_UCH"/>
</dbReference>
<feature type="compositionally biased region" description="Polar residues" evidence="1">
    <location>
        <begin position="1052"/>
        <end position="1062"/>
    </location>
</feature>
<feature type="region of interest" description="Disordered" evidence="1">
    <location>
        <begin position="1187"/>
        <end position="1221"/>
    </location>
</feature>
<feature type="domain" description="USP" evidence="2">
    <location>
        <begin position="32"/>
        <end position="395"/>
    </location>
</feature>
<dbReference type="InterPro" id="IPR028889">
    <property type="entry name" value="USP"/>
</dbReference>
<dbReference type="GO" id="GO:0005634">
    <property type="term" value="C:nucleus"/>
    <property type="evidence" value="ECO:0007669"/>
    <property type="project" value="TreeGrafter"/>
</dbReference>